<comment type="caution">
    <text evidence="1">The sequence shown here is derived from an EMBL/GenBank/DDBJ whole genome shotgun (WGS) entry which is preliminary data.</text>
</comment>
<evidence type="ECO:0000313" key="1">
    <source>
        <dbReference type="EMBL" id="KAJ1175317.1"/>
    </source>
</evidence>
<protein>
    <submittedName>
        <fullName evidence="1">Uncharacterized protein</fullName>
    </submittedName>
</protein>
<dbReference type="Proteomes" id="UP001066276">
    <property type="component" value="Chromosome 3_2"/>
</dbReference>
<accession>A0AAV7TFJ4</accession>
<organism evidence="1 2">
    <name type="scientific">Pleurodeles waltl</name>
    <name type="common">Iberian ribbed newt</name>
    <dbReference type="NCBI Taxonomy" id="8319"/>
    <lineage>
        <taxon>Eukaryota</taxon>
        <taxon>Metazoa</taxon>
        <taxon>Chordata</taxon>
        <taxon>Craniata</taxon>
        <taxon>Vertebrata</taxon>
        <taxon>Euteleostomi</taxon>
        <taxon>Amphibia</taxon>
        <taxon>Batrachia</taxon>
        <taxon>Caudata</taxon>
        <taxon>Salamandroidea</taxon>
        <taxon>Salamandridae</taxon>
        <taxon>Pleurodelinae</taxon>
        <taxon>Pleurodeles</taxon>
    </lineage>
</organism>
<dbReference type="EMBL" id="JANPWB010000006">
    <property type="protein sequence ID" value="KAJ1175317.1"/>
    <property type="molecule type" value="Genomic_DNA"/>
</dbReference>
<dbReference type="AlphaFoldDB" id="A0AAV7TFJ4"/>
<sequence>MRVSCLQYYEVFPEREFNAHATIKNGLKLMLRTTRKAIIMMLTVKCVKRIHASKTTKIVGAKIKLMQK</sequence>
<proteinExistence type="predicted"/>
<keyword evidence="2" id="KW-1185">Reference proteome</keyword>
<evidence type="ECO:0000313" key="2">
    <source>
        <dbReference type="Proteomes" id="UP001066276"/>
    </source>
</evidence>
<reference evidence="1" key="1">
    <citation type="journal article" date="2022" name="bioRxiv">
        <title>Sequencing and chromosome-scale assembly of the giantPleurodeles waltlgenome.</title>
        <authorList>
            <person name="Brown T."/>
            <person name="Elewa A."/>
            <person name="Iarovenko S."/>
            <person name="Subramanian E."/>
            <person name="Araus A.J."/>
            <person name="Petzold A."/>
            <person name="Susuki M."/>
            <person name="Suzuki K.-i.T."/>
            <person name="Hayashi T."/>
            <person name="Toyoda A."/>
            <person name="Oliveira C."/>
            <person name="Osipova E."/>
            <person name="Leigh N.D."/>
            <person name="Simon A."/>
            <person name="Yun M.H."/>
        </authorList>
    </citation>
    <scope>NUCLEOTIDE SEQUENCE</scope>
    <source>
        <strain evidence="1">20211129_DDA</strain>
        <tissue evidence="1">Liver</tissue>
    </source>
</reference>
<name>A0AAV7TFJ4_PLEWA</name>
<gene>
    <name evidence="1" type="ORF">NDU88_000605</name>
</gene>